<dbReference type="GO" id="GO:0043495">
    <property type="term" value="F:protein-membrane adaptor activity"/>
    <property type="evidence" value="ECO:0007669"/>
    <property type="project" value="TreeGrafter"/>
</dbReference>
<dbReference type="InterPro" id="IPR045119">
    <property type="entry name" value="SUN1-5"/>
</dbReference>
<dbReference type="AlphaFoldDB" id="A0A9P6DM86"/>
<proteinExistence type="predicted"/>
<dbReference type="InterPro" id="IPR012919">
    <property type="entry name" value="SUN_dom"/>
</dbReference>
<gene>
    <name evidence="9" type="ORF">BS47DRAFT_1321092</name>
</gene>
<comment type="caution">
    <text evidence="9">The sequence shown here is derived from an EMBL/GenBank/DDBJ whole genome shotgun (WGS) entry which is preliminary data.</text>
</comment>
<feature type="region of interest" description="Disordered" evidence="6">
    <location>
        <begin position="80"/>
        <end position="104"/>
    </location>
</feature>
<comment type="subcellular location">
    <subcellularLocation>
        <location evidence="1">Membrane</location>
    </subcellularLocation>
</comment>
<evidence type="ECO:0000313" key="10">
    <source>
        <dbReference type="Proteomes" id="UP000886523"/>
    </source>
</evidence>
<keyword evidence="10" id="KW-1185">Reference proteome</keyword>
<dbReference type="Pfam" id="PF07738">
    <property type="entry name" value="Sad1_UNC"/>
    <property type="match status" value="2"/>
</dbReference>
<evidence type="ECO:0000256" key="1">
    <source>
        <dbReference type="ARBA" id="ARBA00004370"/>
    </source>
</evidence>
<feature type="compositionally biased region" description="Polar residues" evidence="6">
    <location>
        <begin position="361"/>
        <end position="376"/>
    </location>
</feature>
<feature type="compositionally biased region" description="Polar residues" evidence="6">
    <location>
        <begin position="123"/>
        <end position="135"/>
    </location>
</feature>
<dbReference type="PANTHER" id="PTHR12911:SF8">
    <property type="entry name" value="KLAROID PROTEIN-RELATED"/>
    <property type="match status" value="1"/>
</dbReference>
<feature type="compositionally biased region" description="Basic residues" evidence="6">
    <location>
        <begin position="277"/>
        <end position="287"/>
    </location>
</feature>
<feature type="compositionally biased region" description="Low complexity" evidence="6">
    <location>
        <begin position="136"/>
        <end position="153"/>
    </location>
</feature>
<organism evidence="9 10">
    <name type="scientific">Hydnum rufescens UP504</name>
    <dbReference type="NCBI Taxonomy" id="1448309"/>
    <lineage>
        <taxon>Eukaryota</taxon>
        <taxon>Fungi</taxon>
        <taxon>Dikarya</taxon>
        <taxon>Basidiomycota</taxon>
        <taxon>Agaricomycotina</taxon>
        <taxon>Agaricomycetes</taxon>
        <taxon>Cantharellales</taxon>
        <taxon>Hydnaceae</taxon>
        <taxon>Hydnum</taxon>
    </lineage>
</organism>
<keyword evidence="3 7" id="KW-1133">Transmembrane helix</keyword>
<feature type="compositionally biased region" description="Low complexity" evidence="6">
    <location>
        <begin position="85"/>
        <end position="97"/>
    </location>
</feature>
<dbReference type="Gene3D" id="2.60.120.260">
    <property type="entry name" value="Galactose-binding domain-like"/>
    <property type="match status" value="1"/>
</dbReference>
<feature type="compositionally biased region" description="Basic and acidic residues" evidence="6">
    <location>
        <begin position="10"/>
        <end position="20"/>
    </location>
</feature>
<evidence type="ECO:0000256" key="5">
    <source>
        <dbReference type="SAM" id="Coils"/>
    </source>
</evidence>
<feature type="region of interest" description="Disordered" evidence="6">
    <location>
        <begin position="235"/>
        <end position="415"/>
    </location>
</feature>
<name>A0A9P6DM86_9AGAM</name>
<keyword evidence="2 7" id="KW-0812">Transmembrane</keyword>
<feature type="transmembrane region" description="Helical" evidence="7">
    <location>
        <begin position="437"/>
        <end position="457"/>
    </location>
</feature>
<feature type="domain" description="SUN" evidence="8">
    <location>
        <begin position="700"/>
        <end position="908"/>
    </location>
</feature>
<accession>A0A9P6DM86</accession>
<keyword evidence="4 7" id="KW-0472">Membrane</keyword>
<feature type="compositionally biased region" description="Acidic residues" evidence="6">
    <location>
        <begin position="301"/>
        <end position="310"/>
    </location>
</feature>
<dbReference type="EMBL" id="MU129074">
    <property type="protein sequence ID" value="KAF9507696.1"/>
    <property type="molecule type" value="Genomic_DNA"/>
</dbReference>
<evidence type="ECO:0000256" key="7">
    <source>
        <dbReference type="SAM" id="Phobius"/>
    </source>
</evidence>
<feature type="region of interest" description="Disordered" evidence="6">
    <location>
        <begin position="1"/>
        <end position="67"/>
    </location>
</feature>
<dbReference type="GO" id="GO:0034993">
    <property type="term" value="C:meiotic nuclear membrane microtubule tethering complex"/>
    <property type="evidence" value="ECO:0007669"/>
    <property type="project" value="TreeGrafter"/>
</dbReference>
<sequence length="922" mass="100357">MPTTFTPSDTSRRVDHEEFMRGTVLPSTRGTDDQDNTSPPSPRRRAGPSTNPIPRSFAYGAPSDTTSVIASSSNRTLINTLGRPNINTNTVNTTNPNSSGAPLKDTSVRIANAIAEASMAGPTHSQGGLSGTSYASSSTLLNNSQNPSSSNSLRPPPSNLARPRKAGKPVSAGSSSSVHPAEYDEDHSQRGKRGLSPVEELSAAARQKSPFFISLREANAAGSNYQSMSALLAEQEQQQGYVQEPSAHSLDDTQLESRDYQSESEIFTDLKQNALRKATKPRSRHKGPTGDDNKAYRPSSDAEESSDDGMSDGGRRRKKKREAARHLLDGSLPMVSAEKRRKPKGAGRKSGPTSRKAADDTNGSGLSHSPSRNPSPRDQPDDEDPSLEYQDDRSVIDLTNEIPPPTPEEEAYNRSLDSASGAPYSIGAAMGLSFYQFASYFGVAGRLLQMVIVAMFETLLARPISWFRNGTFPGFSRILILLSVIAAVLALQSFSLSSFGTSNPTRPGFFSSIFGRSPPQRPAFQPPSDLPDNWDQFTSRFSSMQAEIAALSDYVHRADDAVAAKALQRQLAAMTRRADDADAKLQGLISEVHDALSGITKRLERQPSVTDGFHKVDVTLERMHEWVRRVENLAESAVPQLHELEKKVATLTTVDVKARASRARGPQDVTPALIEFFEQLILRASKDRLALADYAIYSGGGRIIPSLTSPTYEIRVKRTWLGSITGFGETGGPQGRPPVTALIPDIDVGNCWPFQGSTGTLGVYLSRHVYVSSVTIDHVAKEVTFDITPAPKRVHIWGVVDGADNLAKLVDYRKELETRKEAGTITHDELDEIETPLPLGMPRSLEFIQLASVEYDASALDNVQTFPVPDRIRQLGIDVGIVVFDVRSNWGHPDFTCLYRVRVHGTARDASQPPNISESPTP</sequence>
<dbReference type="PANTHER" id="PTHR12911">
    <property type="entry name" value="SAD1/UNC-84-LIKE PROTEIN-RELATED"/>
    <property type="match status" value="1"/>
</dbReference>
<feature type="coiled-coil region" evidence="5">
    <location>
        <begin position="564"/>
        <end position="591"/>
    </location>
</feature>
<dbReference type="OrthoDB" id="342281at2759"/>
<evidence type="ECO:0000256" key="2">
    <source>
        <dbReference type="ARBA" id="ARBA00022692"/>
    </source>
</evidence>
<reference evidence="9" key="1">
    <citation type="journal article" date="2020" name="Nat. Commun.">
        <title>Large-scale genome sequencing of mycorrhizal fungi provides insights into the early evolution of symbiotic traits.</title>
        <authorList>
            <person name="Miyauchi S."/>
            <person name="Kiss E."/>
            <person name="Kuo A."/>
            <person name="Drula E."/>
            <person name="Kohler A."/>
            <person name="Sanchez-Garcia M."/>
            <person name="Morin E."/>
            <person name="Andreopoulos B."/>
            <person name="Barry K.W."/>
            <person name="Bonito G."/>
            <person name="Buee M."/>
            <person name="Carver A."/>
            <person name="Chen C."/>
            <person name="Cichocki N."/>
            <person name="Clum A."/>
            <person name="Culley D."/>
            <person name="Crous P.W."/>
            <person name="Fauchery L."/>
            <person name="Girlanda M."/>
            <person name="Hayes R.D."/>
            <person name="Keri Z."/>
            <person name="LaButti K."/>
            <person name="Lipzen A."/>
            <person name="Lombard V."/>
            <person name="Magnuson J."/>
            <person name="Maillard F."/>
            <person name="Murat C."/>
            <person name="Nolan M."/>
            <person name="Ohm R.A."/>
            <person name="Pangilinan J."/>
            <person name="Pereira M.F."/>
            <person name="Perotto S."/>
            <person name="Peter M."/>
            <person name="Pfister S."/>
            <person name="Riley R."/>
            <person name="Sitrit Y."/>
            <person name="Stielow J.B."/>
            <person name="Szollosi G."/>
            <person name="Zifcakova L."/>
            <person name="Stursova M."/>
            <person name="Spatafora J.W."/>
            <person name="Tedersoo L."/>
            <person name="Vaario L.M."/>
            <person name="Yamada A."/>
            <person name="Yan M."/>
            <person name="Wang P."/>
            <person name="Xu J."/>
            <person name="Bruns T."/>
            <person name="Baldrian P."/>
            <person name="Vilgalys R."/>
            <person name="Dunand C."/>
            <person name="Henrissat B."/>
            <person name="Grigoriev I.V."/>
            <person name="Hibbett D."/>
            <person name="Nagy L.G."/>
            <person name="Martin F.M."/>
        </authorList>
    </citation>
    <scope>NUCLEOTIDE SEQUENCE</scope>
    <source>
        <strain evidence="9">UP504</strain>
    </source>
</reference>
<dbReference type="Proteomes" id="UP000886523">
    <property type="component" value="Unassembled WGS sequence"/>
</dbReference>
<evidence type="ECO:0000313" key="9">
    <source>
        <dbReference type="EMBL" id="KAF9507696.1"/>
    </source>
</evidence>
<dbReference type="PROSITE" id="PS51469">
    <property type="entry name" value="SUN"/>
    <property type="match status" value="1"/>
</dbReference>
<keyword evidence="5" id="KW-0175">Coiled coil</keyword>
<feature type="compositionally biased region" description="Basic and acidic residues" evidence="6">
    <location>
        <begin position="249"/>
        <end position="261"/>
    </location>
</feature>
<protein>
    <recommendedName>
        <fullName evidence="8">SUN domain-containing protein</fullName>
    </recommendedName>
</protein>
<evidence type="ECO:0000256" key="6">
    <source>
        <dbReference type="SAM" id="MobiDB-lite"/>
    </source>
</evidence>
<evidence type="ECO:0000256" key="3">
    <source>
        <dbReference type="ARBA" id="ARBA00022989"/>
    </source>
</evidence>
<feature type="transmembrane region" description="Helical" evidence="7">
    <location>
        <begin position="478"/>
        <end position="496"/>
    </location>
</feature>
<evidence type="ECO:0000256" key="4">
    <source>
        <dbReference type="ARBA" id="ARBA00023136"/>
    </source>
</evidence>
<feature type="region of interest" description="Disordered" evidence="6">
    <location>
        <begin position="119"/>
        <end position="196"/>
    </location>
</feature>
<evidence type="ECO:0000259" key="8">
    <source>
        <dbReference type="PROSITE" id="PS51469"/>
    </source>
</evidence>